<sequence length="156" mass="17579">PAELPFATLKKAYDKECERFRTNNNGKVVTKYTFAKLLGPSYIAAYTPTAICNAFKTTGIWPLNPSAIGPDRLDPSLRTNIPQLAPTYTRLTKANPTKKELLSEIRLLNERVERLEEELEPLNNPGTSPLWKILKYPLRPNLPTKDPEDNKEQSGA</sequence>
<protein>
    <submittedName>
        <fullName evidence="1">14565_t:CDS:1</fullName>
    </submittedName>
</protein>
<evidence type="ECO:0000313" key="2">
    <source>
        <dbReference type="Proteomes" id="UP000789920"/>
    </source>
</evidence>
<evidence type="ECO:0000313" key="1">
    <source>
        <dbReference type="EMBL" id="CAG8753812.1"/>
    </source>
</evidence>
<dbReference type="EMBL" id="CAJVQC010033394">
    <property type="protein sequence ID" value="CAG8753812.1"/>
    <property type="molecule type" value="Genomic_DNA"/>
</dbReference>
<proteinExistence type="predicted"/>
<dbReference type="Proteomes" id="UP000789920">
    <property type="component" value="Unassembled WGS sequence"/>
</dbReference>
<comment type="caution">
    <text evidence="1">The sequence shown here is derived from an EMBL/GenBank/DDBJ whole genome shotgun (WGS) entry which is preliminary data.</text>
</comment>
<keyword evidence="2" id="KW-1185">Reference proteome</keyword>
<reference evidence="1" key="1">
    <citation type="submission" date="2021-06" db="EMBL/GenBank/DDBJ databases">
        <authorList>
            <person name="Kallberg Y."/>
            <person name="Tangrot J."/>
            <person name="Rosling A."/>
        </authorList>
    </citation>
    <scope>NUCLEOTIDE SEQUENCE</scope>
    <source>
        <strain evidence="1">MA461A</strain>
    </source>
</reference>
<gene>
    <name evidence="1" type="ORF">RPERSI_LOCUS14466</name>
</gene>
<accession>A0ACA9QIJ8</accession>
<organism evidence="1 2">
    <name type="scientific">Racocetra persica</name>
    <dbReference type="NCBI Taxonomy" id="160502"/>
    <lineage>
        <taxon>Eukaryota</taxon>
        <taxon>Fungi</taxon>
        <taxon>Fungi incertae sedis</taxon>
        <taxon>Mucoromycota</taxon>
        <taxon>Glomeromycotina</taxon>
        <taxon>Glomeromycetes</taxon>
        <taxon>Diversisporales</taxon>
        <taxon>Gigasporaceae</taxon>
        <taxon>Racocetra</taxon>
    </lineage>
</organism>
<name>A0ACA9QIJ8_9GLOM</name>
<feature type="non-terminal residue" evidence="1">
    <location>
        <position position="1"/>
    </location>
</feature>